<dbReference type="InterPro" id="IPR036188">
    <property type="entry name" value="FAD/NAD-bd_sf"/>
</dbReference>
<dbReference type="InterPro" id="IPR012941">
    <property type="entry name" value="Phe_hydrox_C_dim_dom"/>
</dbReference>
<evidence type="ECO:0000256" key="4">
    <source>
        <dbReference type="ARBA" id="ARBA00023002"/>
    </source>
</evidence>
<dbReference type="Gene3D" id="3.30.9.10">
    <property type="entry name" value="D-Amino Acid Oxidase, subunit A, domain 2"/>
    <property type="match status" value="1"/>
</dbReference>
<feature type="domain" description="FAD-binding" evidence="5">
    <location>
        <begin position="219"/>
        <end position="423"/>
    </location>
</feature>
<evidence type="ECO:0000259" key="6">
    <source>
        <dbReference type="Pfam" id="PF07976"/>
    </source>
</evidence>
<proteinExistence type="inferred from homology"/>
<keyword evidence="3" id="KW-0274">FAD</keyword>
<protein>
    <submittedName>
        <fullName evidence="7">FAD binding domain-containing protein</fullName>
    </submittedName>
</protein>
<dbReference type="Pfam" id="PF01494">
    <property type="entry name" value="FAD_binding_3"/>
    <property type="match status" value="2"/>
</dbReference>
<evidence type="ECO:0000313" key="8">
    <source>
        <dbReference type="Proteomes" id="UP000326198"/>
    </source>
</evidence>
<keyword evidence="2" id="KW-0285">Flavoprotein</keyword>
<comment type="similarity">
    <text evidence="1">Belongs to the PheA/TfdB FAD monooxygenase family.</text>
</comment>
<dbReference type="PRINTS" id="PR00420">
    <property type="entry name" value="RNGMNOXGNASE"/>
</dbReference>
<dbReference type="OrthoDB" id="1716816at2759"/>
<sequence length="696" mass="78820">MPEALPAKADHVDVLIVGAGPAGLMLANWLSRFDMKTRIVDKRGTKIISGQADGLQCRTLEIFDSFGFGHRAWRESNRMLEVCFWNPDRDGVLRRSDRIADTISGISRFQLAVLHQGRIERFLLDSIKEHSDITVERGVMPTAFEFDESKAANFADYPIVVTLRTLSDEEATPAQRQQHYRNADGTQSVISDGLFQSNLVADDTDDLIRMAKDNNHAHPVETVKAKFMVGCDGAHSWVRHQLGFKLEGDSTDYIWGVLDIIPITNFPDIRYRCVVHSANFGSLMVIPRENKLVRLYIQLQVTQHAQNRDSADRSWITPEIILQSAQRIMHPHKIDYTYCDWWTAYRIGQRVGDHFSLQERVFLAGDAVHTHSPKAGQGMNVSMQDTYNLGWKIAHVVKGYSEGSILRTYQSERRRVAQDLIDFDYRLSRLFSTRSAKDTTDKGVSMEELKNTMERGSEFTSGFGVNYGTSVLVAKEGDSVEQGDGTEVAANLSQRVVSKPHLATKIGIGKCIPSFKVLNQSDARPWHLQELLRSNGRWRIIVFPGQLTMPQNMQRMQRLGDQLGSPNSFIRQYTPYSHPIDSLIEVLTVHAGPRTAVELLDLPEAFHPFDEKMGWDYWKVFVDDESHHEGHGQAYVHYGIDPNHGAAVIVRPDQYVSWVGEVDDYDDMARFFSGFMRQQVVSKSDIESRPATSSTV</sequence>
<name>A0A5N7AUP3_9EURO</name>
<gene>
    <name evidence="7" type="ORF">BDV26DRAFT_76521</name>
</gene>
<dbReference type="Gene3D" id="3.40.30.20">
    <property type="match status" value="1"/>
</dbReference>
<accession>A0A5N7AUP3</accession>
<keyword evidence="8" id="KW-1185">Reference proteome</keyword>
<organism evidence="7 8">
    <name type="scientific">Aspergillus bertholletiae</name>
    <dbReference type="NCBI Taxonomy" id="1226010"/>
    <lineage>
        <taxon>Eukaryota</taxon>
        <taxon>Fungi</taxon>
        <taxon>Dikarya</taxon>
        <taxon>Ascomycota</taxon>
        <taxon>Pezizomycotina</taxon>
        <taxon>Eurotiomycetes</taxon>
        <taxon>Eurotiomycetidae</taxon>
        <taxon>Eurotiales</taxon>
        <taxon>Aspergillaceae</taxon>
        <taxon>Aspergillus</taxon>
        <taxon>Aspergillus subgen. Circumdati</taxon>
    </lineage>
</organism>
<reference evidence="7 8" key="1">
    <citation type="submission" date="2019-04" db="EMBL/GenBank/DDBJ databases">
        <title>Friends and foes A comparative genomics studyof 23 Aspergillus species from section Flavi.</title>
        <authorList>
            <consortium name="DOE Joint Genome Institute"/>
            <person name="Kjaerbolling I."/>
            <person name="Vesth T."/>
            <person name="Frisvad J.C."/>
            <person name="Nybo J.L."/>
            <person name="Theobald S."/>
            <person name="Kildgaard S."/>
            <person name="Isbrandt T."/>
            <person name="Kuo A."/>
            <person name="Sato A."/>
            <person name="Lyhne E.K."/>
            <person name="Kogle M.E."/>
            <person name="Wiebenga A."/>
            <person name="Kun R.S."/>
            <person name="Lubbers R.J."/>
            <person name="Makela M.R."/>
            <person name="Barry K."/>
            <person name="Chovatia M."/>
            <person name="Clum A."/>
            <person name="Daum C."/>
            <person name="Haridas S."/>
            <person name="He G."/>
            <person name="LaButti K."/>
            <person name="Lipzen A."/>
            <person name="Mondo S."/>
            <person name="Riley R."/>
            <person name="Salamov A."/>
            <person name="Simmons B.A."/>
            <person name="Magnuson J.K."/>
            <person name="Henrissat B."/>
            <person name="Mortensen U.H."/>
            <person name="Larsen T.O."/>
            <person name="Devries R.P."/>
            <person name="Grigoriev I.V."/>
            <person name="Machida M."/>
            <person name="Baker S.E."/>
            <person name="Andersen M.R."/>
        </authorList>
    </citation>
    <scope>NUCLEOTIDE SEQUENCE [LARGE SCALE GENOMIC DNA]</scope>
    <source>
        <strain evidence="7 8">IBT 29228</strain>
    </source>
</reference>
<dbReference type="PANTHER" id="PTHR43004">
    <property type="entry name" value="TRK SYSTEM POTASSIUM UPTAKE PROTEIN"/>
    <property type="match status" value="1"/>
</dbReference>
<evidence type="ECO:0000259" key="5">
    <source>
        <dbReference type="Pfam" id="PF01494"/>
    </source>
</evidence>
<evidence type="ECO:0000256" key="3">
    <source>
        <dbReference type="ARBA" id="ARBA00022827"/>
    </source>
</evidence>
<dbReference type="EMBL" id="ML736330">
    <property type="protein sequence ID" value="KAE8373036.1"/>
    <property type="molecule type" value="Genomic_DNA"/>
</dbReference>
<dbReference type="GO" id="GO:0071949">
    <property type="term" value="F:FAD binding"/>
    <property type="evidence" value="ECO:0007669"/>
    <property type="project" value="InterPro"/>
</dbReference>
<dbReference type="Proteomes" id="UP000326198">
    <property type="component" value="Unassembled WGS sequence"/>
</dbReference>
<dbReference type="GO" id="GO:0016709">
    <property type="term" value="F:oxidoreductase activity, acting on paired donors, with incorporation or reduction of molecular oxygen, NAD(P)H as one donor, and incorporation of one atom of oxygen"/>
    <property type="evidence" value="ECO:0007669"/>
    <property type="project" value="UniProtKB-ARBA"/>
</dbReference>
<dbReference type="Gene3D" id="3.50.50.60">
    <property type="entry name" value="FAD/NAD(P)-binding domain"/>
    <property type="match status" value="1"/>
</dbReference>
<evidence type="ECO:0000313" key="7">
    <source>
        <dbReference type="EMBL" id="KAE8373036.1"/>
    </source>
</evidence>
<feature type="domain" description="FAD-binding" evidence="5">
    <location>
        <begin position="12"/>
        <end position="150"/>
    </location>
</feature>
<keyword evidence="4" id="KW-0560">Oxidoreductase</keyword>
<dbReference type="InterPro" id="IPR036249">
    <property type="entry name" value="Thioredoxin-like_sf"/>
</dbReference>
<dbReference type="AlphaFoldDB" id="A0A5N7AUP3"/>
<dbReference type="InterPro" id="IPR002938">
    <property type="entry name" value="FAD-bd"/>
</dbReference>
<dbReference type="InterPro" id="IPR038220">
    <property type="entry name" value="PHOX_C_sf"/>
</dbReference>
<dbReference type="InterPro" id="IPR050641">
    <property type="entry name" value="RIFMO-like"/>
</dbReference>
<dbReference type="CDD" id="cd02979">
    <property type="entry name" value="PHOX_C"/>
    <property type="match status" value="1"/>
</dbReference>
<dbReference type="SUPFAM" id="SSF52833">
    <property type="entry name" value="Thioredoxin-like"/>
    <property type="match status" value="1"/>
</dbReference>
<dbReference type="Pfam" id="PF07976">
    <property type="entry name" value="Phe_hydrox_dim"/>
    <property type="match status" value="1"/>
</dbReference>
<dbReference type="PANTHER" id="PTHR43004:SF20">
    <property type="entry name" value="2-MONOOXYGENASE, PUTATIVE (AFU_ORTHOLOGUE AFUA_1G13660)-RELATED"/>
    <property type="match status" value="1"/>
</dbReference>
<evidence type="ECO:0000256" key="2">
    <source>
        <dbReference type="ARBA" id="ARBA00022630"/>
    </source>
</evidence>
<feature type="domain" description="Phenol hydroxylase-like C-terminal dimerisation" evidence="6">
    <location>
        <begin position="465"/>
        <end position="679"/>
    </location>
</feature>
<evidence type="ECO:0000256" key="1">
    <source>
        <dbReference type="ARBA" id="ARBA00007801"/>
    </source>
</evidence>
<dbReference type="SUPFAM" id="SSF51905">
    <property type="entry name" value="FAD/NAD(P)-binding domain"/>
    <property type="match status" value="1"/>
</dbReference>
<dbReference type="SUPFAM" id="SSF54373">
    <property type="entry name" value="FAD-linked reductases, C-terminal domain"/>
    <property type="match status" value="1"/>
</dbReference>